<keyword evidence="2 3" id="KW-0378">Hydrolase</keyword>
<dbReference type="InterPro" id="IPR000086">
    <property type="entry name" value="NUDIX_hydrolase_dom"/>
</dbReference>
<proteinExistence type="inferred from homology"/>
<sequence>MPARPTDRRPGVPRPPKRHTSLRVIHTQMSHLPVVGETSAGGVVVDVVEGVPYAAIIARRNRAGRIEWCLPKGHLEGVETAEEAALREVAEETGISGRIIRHLATIDFWFSGPERRVHKVVHHYLMGYVSGEVTVEGDPDHEAEDAQWWPLRELTHILAYPNERRIVGIALDLLYREG</sequence>
<feature type="domain" description="Nudix hydrolase" evidence="5">
    <location>
        <begin position="38"/>
        <end position="173"/>
    </location>
</feature>
<protein>
    <submittedName>
        <fullName evidence="6">NUDIX hydrolase</fullName>
        <ecNumber evidence="6">3.6.-.-</ecNumber>
    </submittedName>
</protein>
<dbReference type="RefSeq" id="WP_380975323.1">
    <property type="nucleotide sequence ID" value="NZ_JBHTEF010000001.1"/>
</dbReference>
<dbReference type="InterPro" id="IPR020084">
    <property type="entry name" value="NUDIX_hydrolase_CS"/>
</dbReference>
<dbReference type="EMBL" id="JBHTEF010000001">
    <property type="protein sequence ID" value="MFC7581752.1"/>
    <property type="molecule type" value="Genomic_DNA"/>
</dbReference>
<accession>A0ABW2SNW8</accession>
<evidence type="ECO:0000256" key="1">
    <source>
        <dbReference type="ARBA" id="ARBA00005582"/>
    </source>
</evidence>
<reference evidence="7" key="1">
    <citation type="journal article" date="2019" name="Int. J. Syst. Evol. Microbiol.">
        <title>The Global Catalogue of Microorganisms (GCM) 10K type strain sequencing project: providing services to taxonomists for standard genome sequencing and annotation.</title>
        <authorList>
            <consortium name="The Broad Institute Genomics Platform"/>
            <consortium name="The Broad Institute Genome Sequencing Center for Infectious Disease"/>
            <person name="Wu L."/>
            <person name="Ma J."/>
        </authorList>
    </citation>
    <scope>NUCLEOTIDE SEQUENCE [LARGE SCALE GENOMIC DNA]</scope>
    <source>
        <strain evidence="7">CCUG 56698</strain>
    </source>
</reference>
<keyword evidence="7" id="KW-1185">Reference proteome</keyword>
<dbReference type="PROSITE" id="PS51462">
    <property type="entry name" value="NUDIX"/>
    <property type="match status" value="1"/>
</dbReference>
<dbReference type="InterPro" id="IPR015797">
    <property type="entry name" value="NUDIX_hydrolase-like_dom_sf"/>
</dbReference>
<dbReference type="Gene3D" id="3.90.79.10">
    <property type="entry name" value="Nucleoside Triphosphate Pyrophosphohydrolase"/>
    <property type="match status" value="1"/>
</dbReference>
<evidence type="ECO:0000256" key="2">
    <source>
        <dbReference type="ARBA" id="ARBA00022801"/>
    </source>
</evidence>
<feature type="region of interest" description="Disordered" evidence="4">
    <location>
        <begin position="1"/>
        <end position="20"/>
    </location>
</feature>
<name>A0ABW2SNW8_9ACTO</name>
<evidence type="ECO:0000256" key="3">
    <source>
        <dbReference type="RuleBase" id="RU003476"/>
    </source>
</evidence>
<dbReference type="InterPro" id="IPR020476">
    <property type="entry name" value="Nudix_hydrolase"/>
</dbReference>
<dbReference type="EC" id="3.6.-.-" evidence="6"/>
<dbReference type="Proteomes" id="UP001596527">
    <property type="component" value="Unassembled WGS sequence"/>
</dbReference>
<comment type="similarity">
    <text evidence="1 3">Belongs to the Nudix hydrolase family.</text>
</comment>
<gene>
    <name evidence="6" type="ORF">ACFQWG_11150</name>
</gene>
<evidence type="ECO:0000313" key="7">
    <source>
        <dbReference type="Proteomes" id="UP001596527"/>
    </source>
</evidence>
<dbReference type="Pfam" id="PF00293">
    <property type="entry name" value="NUDIX"/>
    <property type="match status" value="1"/>
</dbReference>
<organism evidence="6 7">
    <name type="scientific">Schaalia naturae</name>
    <dbReference type="NCBI Taxonomy" id="635203"/>
    <lineage>
        <taxon>Bacteria</taxon>
        <taxon>Bacillati</taxon>
        <taxon>Actinomycetota</taxon>
        <taxon>Actinomycetes</taxon>
        <taxon>Actinomycetales</taxon>
        <taxon>Actinomycetaceae</taxon>
        <taxon>Schaalia</taxon>
    </lineage>
</organism>
<dbReference type="GO" id="GO:0016787">
    <property type="term" value="F:hydrolase activity"/>
    <property type="evidence" value="ECO:0007669"/>
    <property type="project" value="UniProtKB-KW"/>
</dbReference>
<dbReference type="PANTHER" id="PTHR43736">
    <property type="entry name" value="ADP-RIBOSE PYROPHOSPHATASE"/>
    <property type="match status" value="1"/>
</dbReference>
<dbReference type="PROSITE" id="PS00893">
    <property type="entry name" value="NUDIX_BOX"/>
    <property type="match status" value="1"/>
</dbReference>
<comment type="caution">
    <text evidence="6">The sequence shown here is derived from an EMBL/GenBank/DDBJ whole genome shotgun (WGS) entry which is preliminary data.</text>
</comment>
<dbReference type="SUPFAM" id="SSF55811">
    <property type="entry name" value="Nudix"/>
    <property type="match status" value="1"/>
</dbReference>
<evidence type="ECO:0000313" key="6">
    <source>
        <dbReference type="EMBL" id="MFC7581752.1"/>
    </source>
</evidence>
<dbReference type="CDD" id="cd03673">
    <property type="entry name" value="NUDIX_Ap6A_hydrolase"/>
    <property type="match status" value="1"/>
</dbReference>
<dbReference type="PANTHER" id="PTHR43736:SF1">
    <property type="entry name" value="DIHYDRONEOPTERIN TRIPHOSPHATE DIPHOSPHATASE"/>
    <property type="match status" value="1"/>
</dbReference>
<evidence type="ECO:0000259" key="5">
    <source>
        <dbReference type="PROSITE" id="PS51462"/>
    </source>
</evidence>
<dbReference type="PRINTS" id="PR00502">
    <property type="entry name" value="NUDIXFAMILY"/>
</dbReference>
<evidence type="ECO:0000256" key="4">
    <source>
        <dbReference type="SAM" id="MobiDB-lite"/>
    </source>
</evidence>
<feature type="compositionally biased region" description="Basic and acidic residues" evidence="4">
    <location>
        <begin position="1"/>
        <end position="10"/>
    </location>
</feature>